<gene>
    <name evidence="2" type="ORF">AAG570_005742</name>
</gene>
<accession>A0ABD0XZ97</accession>
<dbReference type="Proteomes" id="UP001558652">
    <property type="component" value="Unassembled WGS sequence"/>
</dbReference>
<dbReference type="AlphaFoldDB" id="A0ABD0XZ97"/>
<name>A0ABD0XZ97_9HEMI</name>
<keyword evidence="1" id="KW-0472">Membrane</keyword>
<evidence type="ECO:0000313" key="3">
    <source>
        <dbReference type="Proteomes" id="UP001558652"/>
    </source>
</evidence>
<reference evidence="2 3" key="1">
    <citation type="submission" date="2024-07" db="EMBL/GenBank/DDBJ databases">
        <title>Chromosome-level genome assembly of the water stick insect Ranatra chinensis (Heteroptera: Nepidae).</title>
        <authorList>
            <person name="Liu X."/>
        </authorList>
    </citation>
    <scope>NUCLEOTIDE SEQUENCE [LARGE SCALE GENOMIC DNA]</scope>
    <source>
        <strain evidence="2">Cailab_2021Rc</strain>
        <tissue evidence="2">Muscle</tissue>
    </source>
</reference>
<keyword evidence="1" id="KW-0812">Transmembrane</keyword>
<protein>
    <submittedName>
        <fullName evidence="2">Uncharacterized protein</fullName>
    </submittedName>
</protein>
<dbReference type="EMBL" id="JBFDAA010000018">
    <property type="protein sequence ID" value="KAL1116247.1"/>
    <property type="molecule type" value="Genomic_DNA"/>
</dbReference>
<organism evidence="2 3">
    <name type="scientific">Ranatra chinensis</name>
    <dbReference type="NCBI Taxonomy" id="642074"/>
    <lineage>
        <taxon>Eukaryota</taxon>
        <taxon>Metazoa</taxon>
        <taxon>Ecdysozoa</taxon>
        <taxon>Arthropoda</taxon>
        <taxon>Hexapoda</taxon>
        <taxon>Insecta</taxon>
        <taxon>Pterygota</taxon>
        <taxon>Neoptera</taxon>
        <taxon>Paraneoptera</taxon>
        <taxon>Hemiptera</taxon>
        <taxon>Heteroptera</taxon>
        <taxon>Panheteroptera</taxon>
        <taxon>Nepomorpha</taxon>
        <taxon>Nepidae</taxon>
        <taxon>Ranatrinae</taxon>
        <taxon>Ranatra</taxon>
    </lineage>
</organism>
<sequence>MIEKMETFSSNFWAEIFGFIHIFINFIMAFIMQFFKFLLFTIVRPLMVGILQLASDYFWKPFLTILFNGIFQPVIIFFYNLATSLRDLALPVAQGMGYFLREFAVLIRAFRLVDVKNSINNGPFTLPQ</sequence>
<keyword evidence="3" id="KW-1185">Reference proteome</keyword>
<comment type="caution">
    <text evidence="2">The sequence shown here is derived from an EMBL/GenBank/DDBJ whole genome shotgun (WGS) entry which is preliminary data.</text>
</comment>
<evidence type="ECO:0000313" key="2">
    <source>
        <dbReference type="EMBL" id="KAL1116247.1"/>
    </source>
</evidence>
<feature type="transmembrane region" description="Helical" evidence="1">
    <location>
        <begin position="62"/>
        <end position="82"/>
    </location>
</feature>
<evidence type="ECO:0000256" key="1">
    <source>
        <dbReference type="SAM" id="Phobius"/>
    </source>
</evidence>
<feature type="transmembrane region" description="Helical" evidence="1">
    <location>
        <begin position="12"/>
        <end position="31"/>
    </location>
</feature>
<proteinExistence type="predicted"/>
<keyword evidence="1" id="KW-1133">Transmembrane helix</keyword>